<dbReference type="OrthoDB" id="1906820at2759"/>
<dbReference type="EMBL" id="JAMYWD010000002">
    <property type="protein sequence ID" value="KAJ4979006.1"/>
    <property type="molecule type" value="Genomic_DNA"/>
</dbReference>
<dbReference type="Proteomes" id="UP001141806">
    <property type="component" value="Unassembled WGS sequence"/>
</dbReference>
<name>A0A9Q0KZ05_9MAGN</name>
<organism evidence="1 2">
    <name type="scientific">Protea cynaroides</name>
    <dbReference type="NCBI Taxonomy" id="273540"/>
    <lineage>
        <taxon>Eukaryota</taxon>
        <taxon>Viridiplantae</taxon>
        <taxon>Streptophyta</taxon>
        <taxon>Embryophyta</taxon>
        <taxon>Tracheophyta</taxon>
        <taxon>Spermatophyta</taxon>
        <taxon>Magnoliopsida</taxon>
        <taxon>Proteales</taxon>
        <taxon>Proteaceae</taxon>
        <taxon>Protea</taxon>
    </lineage>
</organism>
<evidence type="ECO:0000313" key="1">
    <source>
        <dbReference type="EMBL" id="KAJ4979006.1"/>
    </source>
</evidence>
<gene>
    <name evidence="1" type="ORF">NE237_009786</name>
</gene>
<dbReference type="AlphaFoldDB" id="A0A9Q0KZ05"/>
<accession>A0A9Q0KZ05</accession>
<evidence type="ECO:0000313" key="2">
    <source>
        <dbReference type="Proteomes" id="UP001141806"/>
    </source>
</evidence>
<proteinExistence type="predicted"/>
<comment type="caution">
    <text evidence="1">The sequence shown here is derived from an EMBL/GenBank/DDBJ whole genome shotgun (WGS) entry which is preliminary data.</text>
</comment>
<keyword evidence="2" id="KW-1185">Reference proteome</keyword>
<protein>
    <submittedName>
        <fullName evidence="1">Uncharacterized protein</fullName>
    </submittedName>
</protein>
<sequence>MTFMVPINGIGLSQWLLQLSSSSVVSRNVGRQTLSFASFLCWHLWLALNELYFQRKSTSPLQVIRRAEKAFSEFQASRAVEYRNQTSHFSRQQSVWQPPPRETVTLNTNAAF</sequence>
<reference evidence="1" key="1">
    <citation type="journal article" date="2023" name="Plant J.">
        <title>The genome of the king protea, Protea cynaroides.</title>
        <authorList>
            <person name="Chang J."/>
            <person name="Duong T.A."/>
            <person name="Schoeman C."/>
            <person name="Ma X."/>
            <person name="Roodt D."/>
            <person name="Barker N."/>
            <person name="Li Z."/>
            <person name="Van de Peer Y."/>
            <person name="Mizrachi E."/>
        </authorList>
    </citation>
    <scope>NUCLEOTIDE SEQUENCE</scope>
    <source>
        <tissue evidence="1">Young leaves</tissue>
    </source>
</reference>